<proteinExistence type="predicted"/>
<protein>
    <submittedName>
        <fullName evidence="1">Uncharacterized protein</fullName>
    </submittedName>
</protein>
<sequence length="37" mass="4220">MKTHISANEATYGPQQYKTFAGALTAFSQRSVRNWEE</sequence>
<keyword evidence="2" id="KW-1185">Reference proteome</keyword>
<accession>A6DJS8</accession>
<evidence type="ECO:0000313" key="1">
    <source>
        <dbReference type="EMBL" id="EDM28152.1"/>
    </source>
</evidence>
<reference evidence="1 2" key="1">
    <citation type="journal article" date="2010" name="J. Bacteriol.">
        <title>Genome sequence of Lentisphaera araneosa HTCC2155T, the type species of the order Lentisphaerales in the phylum Lentisphaerae.</title>
        <authorList>
            <person name="Thrash J.C."/>
            <person name="Cho J.C."/>
            <person name="Vergin K.L."/>
            <person name="Morris R.M."/>
            <person name="Giovannoni S.J."/>
        </authorList>
    </citation>
    <scope>NUCLEOTIDE SEQUENCE [LARGE SCALE GENOMIC DNA]</scope>
    <source>
        <strain evidence="1 2">HTCC2155</strain>
    </source>
</reference>
<gene>
    <name evidence="1" type="ORF">LNTAR_12386</name>
</gene>
<dbReference type="AlphaFoldDB" id="A6DJS8"/>
<organism evidence="1 2">
    <name type="scientific">Lentisphaera araneosa HTCC2155</name>
    <dbReference type="NCBI Taxonomy" id="313628"/>
    <lineage>
        <taxon>Bacteria</taxon>
        <taxon>Pseudomonadati</taxon>
        <taxon>Lentisphaerota</taxon>
        <taxon>Lentisphaeria</taxon>
        <taxon>Lentisphaerales</taxon>
        <taxon>Lentisphaeraceae</taxon>
        <taxon>Lentisphaera</taxon>
    </lineage>
</organism>
<dbReference type="Proteomes" id="UP000004947">
    <property type="component" value="Unassembled WGS sequence"/>
</dbReference>
<dbReference type="EMBL" id="ABCK01000006">
    <property type="protein sequence ID" value="EDM28152.1"/>
    <property type="molecule type" value="Genomic_DNA"/>
</dbReference>
<evidence type="ECO:0000313" key="2">
    <source>
        <dbReference type="Proteomes" id="UP000004947"/>
    </source>
</evidence>
<comment type="caution">
    <text evidence="1">The sequence shown here is derived from an EMBL/GenBank/DDBJ whole genome shotgun (WGS) entry which is preliminary data.</text>
</comment>
<name>A6DJS8_9BACT</name>